<dbReference type="InterPro" id="IPR006083">
    <property type="entry name" value="PRK/URK"/>
</dbReference>
<comment type="catalytic activity">
    <reaction evidence="5">
        <text>cytidine + ATP = CMP + ADP + H(+)</text>
        <dbReference type="Rhea" id="RHEA:24674"/>
        <dbReference type="ChEBI" id="CHEBI:15378"/>
        <dbReference type="ChEBI" id="CHEBI:17562"/>
        <dbReference type="ChEBI" id="CHEBI:30616"/>
        <dbReference type="ChEBI" id="CHEBI:60377"/>
        <dbReference type="ChEBI" id="CHEBI:456216"/>
        <dbReference type="EC" id="2.7.1.48"/>
    </reaction>
</comment>
<comment type="subcellular location">
    <subcellularLocation>
        <location evidence="5">Cytoplasm</location>
    </subcellularLocation>
</comment>
<dbReference type="GO" id="GO:0044206">
    <property type="term" value="P:UMP salvage"/>
    <property type="evidence" value="ECO:0007669"/>
    <property type="project" value="UniProtKB-UniPathway"/>
</dbReference>
<keyword evidence="2 5" id="KW-0808">Transferase</keyword>
<dbReference type="GO" id="GO:0005524">
    <property type="term" value="F:ATP binding"/>
    <property type="evidence" value="ECO:0007669"/>
    <property type="project" value="UniProtKB-KW"/>
</dbReference>
<dbReference type="EC" id="2.7.1.48" evidence="5"/>
<dbReference type="NCBIfam" id="TIGR00235">
    <property type="entry name" value="udk"/>
    <property type="match status" value="1"/>
</dbReference>
<dbReference type="GO" id="GO:0044211">
    <property type="term" value="P:CTP salvage"/>
    <property type="evidence" value="ECO:0007669"/>
    <property type="project" value="UniProtKB-UniPathway"/>
</dbReference>
<feature type="domain" description="Phosphoribulokinase/uridine kinase" evidence="6">
    <location>
        <begin position="10"/>
        <end position="194"/>
    </location>
</feature>
<keyword evidence="8" id="KW-1185">Reference proteome</keyword>
<dbReference type="NCBIfam" id="NF004018">
    <property type="entry name" value="PRK05480.1"/>
    <property type="match status" value="1"/>
</dbReference>
<reference evidence="7 8" key="1">
    <citation type="submission" date="2019-08" db="EMBL/GenBank/DDBJ databases">
        <authorList>
            <person name="Liang Q."/>
        </authorList>
    </citation>
    <scope>NUCLEOTIDE SEQUENCE [LARGE SCALE GENOMIC DNA]</scope>
    <source>
        <strain evidence="7 8">V1718</strain>
    </source>
</reference>
<keyword evidence="5" id="KW-0067">ATP-binding</keyword>
<proteinExistence type="inferred from homology"/>
<dbReference type="OrthoDB" id="9777642at2"/>
<dbReference type="CDD" id="cd02023">
    <property type="entry name" value="UMPK"/>
    <property type="match status" value="1"/>
</dbReference>
<evidence type="ECO:0000256" key="4">
    <source>
        <dbReference type="ARBA" id="ARBA00022777"/>
    </source>
</evidence>
<evidence type="ECO:0000256" key="2">
    <source>
        <dbReference type="ARBA" id="ARBA00022679"/>
    </source>
</evidence>
<evidence type="ECO:0000313" key="7">
    <source>
        <dbReference type="EMBL" id="QED26925.1"/>
    </source>
</evidence>
<comment type="similarity">
    <text evidence="5">Belongs to the uridine kinase family.</text>
</comment>
<dbReference type="InterPro" id="IPR027417">
    <property type="entry name" value="P-loop_NTPase"/>
</dbReference>
<dbReference type="Gene3D" id="3.40.50.300">
    <property type="entry name" value="P-loop containing nucleotide triphosphate hydrolases"/>
    <property type="match status" value="1"/>
</dbReference>
<evidence type="ECO:0000256" key="5">
    <source>
        <dbReference type="RuleBase" id="RU003825"/>
    </source>
</evidence>
<dbReference type="RefSeq" id="WP_146958610.1">
    <property type="nucleotide sequence ID" value="NZ_CP042467.1"/>
</dbReference>
<comment type="catalytic activity">
    <reaction evidence="5">
        <text>uridine + ATP = UMP + ADP + H(+)</text>
        <dbReference type="Rhea" id="RHEA:16825"/>
        <dbReference type="ChEBI" id="CHEBI:15378"/>
        <dbReference type="ChEBI" id="CHEBI:16704"/>
        <dbReference type="ChEBI" id="CHEBI:30616"/>
        <dbReference type="ChEBI" id="CHEBI:57865"/>
        <dbReference type="ChEBI" id="CHEBI:456216"/>
        <dbReference type="EC" id="2.7.1.48"/>
    </reaction>
</comment>
<sequence length="208" mass="23484">MSTSNPKPVIVGVAGGTGSGKTTLAYKVLEGVGVGAALLSHDWYYKDLGELTLEERASVNFDHPNSLDNELLMEHLQLLKDGQTIEAPQYDFATHSRVPQGVEIKPCPVIVVEGILLFAIPDLRRLFDIKLFVDTDADIRVLRRVRRDIRDRGRDFESIRTQYYQTVRPMHLEFVEPSKRWADLIIPEGGENAIALDVIIERLKRFTA</sequence>
<dbReference type="Pfam" id="PF00485">
    <property type="entry name" value="PRK"/>
    <property type="match status" value="1"/>
</dbReference>
<dbReference type="Proteomes" id="UP000321595">
    <property type="component" value="Chromosome"/>
</dbReference>
<dbReference type="InterPro" id="IPR000764">
    <property type="entry name" value="Uridine_kinase-like"/>
</dbReference>
<keyword evidence="3 5" id="KW-0547">Nucleotide-binding</keyword>
<name>A0A5B8XN16_9DELT</name>
<evidence type="ECO:0000259" key="6">
    <source>
        <dbReference type="Pfam" id="PF00485"/>
    </source>
</evidence>
<comment type="pathway">
    <text evidence="1 5">Pyrimidine metabolism; UMP biosynthesis via salvage pathway; UMP from uridine: step 1/1.</text>
</comment>
<keyword evidence="4 5" id="KW-0418">Kinase</keyword>
<evidence type="ECO:0000313" key="8">
    <source>
        <dbReference type="Proteomes" id="UP000321595"/>
    </source>
</evidence>
<dbReference type="AlphaFoldDB" id="A0A5B8XN16"/>
<dbReference type="GO" id="GO:0004849">
    <property type="term" value="F:uridine kinase activity"/>
    <property type="evidence" value="ECO:0007669"/>
    <property type="project" value="UniProtKB-EC"/>
</dbReference>
<dbReference type="SUPFAM" id="SSF52540">
    <property type="entry name" value="P-loop containing nucleoside triphosphate hydrolases"/>
    <property type="match status" value="1"/>
</dbReference>
<organism evidence="7 8">
    <name type="scientific">Microvenator marinus</name>
    <dbReference type="NCBI Taxonomy" id="2600177"/>
    <lineage>
        <taxon>Bacteria</taxon>
        <taxon>Deltaproteobacteria</taxon>
        <taxon>Bradymonadales</taxon>
        <taxon>Microvenatoraceae</taxon>
        <taxon>Microvenator</taxon>
    </lineage>
</organism>
<dbReference type="GO" id="GO:0005737">
    <property type="term" value="C:cytoplasm"/>
    <property type="evidence" value="ECO:0007669"/>
    <property type="project" value="UniProtKB-SubCell"/>
</dbReference>
<accession>A0A5B8XN16</accession>
<dbReference type="PANTHER" id="PTHR10285">
    <property type="entry name" value="URIDINE KINASE"/>
    <property type="match status" value="1"/>
</dbReference>
<dbReference type="PRINTS" id="PR00988">
    <property type="entry name" value="URIDINKINASE"/>
</dbReference>
<dbReference type="UniPathway" id="UPA00574">
    <property type="reaction ID" value="UER00637"/>
</dbReference>
<dbReference type="UniPathway" id="UPA00579">
    <property type="reaction ID" value="UER00640"/>
</dbReference>
<evidence type="ECO:0000256" key="1">
    <source>
        <dbReference type="ARBA" id="ARBA00004690"/>
    </source>
</evidence>
<evidence type="ECO:0000256" key="3">
    <source>
        <dbReference type="ARBA" id="ARBA00022741"/>
    </source>
</evidence>
<gene>
    <name evidence="7" type="ORF">FRD01_06650</name>
</gene>
<dbReference type="GO" id="GO:0043771">
    <property type="term" value="F:cytidine kinase activity"/>
    <property type="evidence" value="ECO:0007669"/>
    <property type="project" value="RHEA"/>
</dbReference>
<keyword evidence="5" id="KW-0963">Cytoplasm</keyword>
<protein>
    <recommendedName>
        <fullName evidence="5">Uridine kinase</fullName>
        <ecNumber evidence="5">2.7.1.48</ecNumber>
    </recommendedName>
</protein>
<comment type="pathway">
    <text evidence="5">Pyrimidine metabolism; CTP biosynthesis via salvage pathway; CTP from cytidine: step 1/3.</text>
</comment>
<dbReference type="KEGG" id="bbae:FRD01_06650"/>
<dbReference type="EMBL" id="CP042467">
    <property type="protein sequence ID" value="QED26925.1"/>
    <property type="molecule type" value="Genomic_DNA"/>
</dbReference>